<dbReference type="GO" id="GO:0000917">
    <property type="term" value="P:division septum assembly"/>
    <property type="evidence" value="ECO:0007669"/>
    <property type="project" value="UniProtKB-KW"/>
</dbReference>
<proteinExistence type="inferred from homology"/>
<dbReference type="InterPro" id="IPR007874">
    <property type="entry name" value="MinC_N"/>
</dbReference>
<dbReference type="InterPro" id="IPR016098">
    <property type="entry name" value="CAP/MinC_C"/>
</dbReference>
<dbReference type="PANTHER" id="PTHR34108">
    <property type="entry name" value="SEPTUM SITE-DETERMINING PROTEIN MINC"/>
    <property type="match status" value="1"/>
</dbReference>
<keyword evidence="11" id="KW-1185">Reference proteome</keyword>
<evidence type="ECO:0000256" key="4">
    <source>
        <dbReference type="ARBA" id="ARBA00023306"/>
    </source>
</evidence>
<dbReference type="Proteomes" id="UP000601171">
    <property type="component" value="Unassembled WGS sequence"/>
</dbReference>
<evidence type="ECO:0000256" key="7">
    <source>
        <dbReference type="HAMAP-Rule" id="MF_00267"/>
    </source>
</evidence>
<evidence type="ECO:0000256" key="5">
    <source>
        <dbReference type="ARBA" id="ARBA00025606"/>
    </source>
</evidence>
<dbReference type="GO" id="GO:1901891">
    <property type="term" value="P:regulation of cell septum assembly"/>
    <property type="evidence" value="ECO:0007669"/>
    <property type="project" value="InterPro"/>
</dbReference>
<comment type="similarity">
    <text evidence="1 7">Belongs to the MinC family.</text>
</comment>
<name>A0A926IKZ9_9FIRM</name>
<keyword evidence="4 7" id="KW-0131">Cell cycle</keyword>
<dbReference type="NCBIfam" id="TIGR01222">
    <property type="entry name" value="minC"/>
    <property type="match status" value="1"/>
</dbReference>
<dbReference type="RefSeq" id="WP_262430292.1">
    <property type="nucleotide sequence ID" value="NZ_JACRTG010000028.1"/>
</dbReference>
<dbReference type="SUPFAM" id="SSF63848">
    <property type="entry name" value="Cell-division inhibitor MinC, C-terminal domain"/>
    <property type="match status" value="1"/>
</dbReference>
<evidence type="ECO:0000259" key="8">
    <source>
        <dbReference type="Pfam" id="PF03775"/>
    </source>
</evidence>
<feature type="domain" description="Septum formation inhibitor MinC N-terminal" evidence="9">
    <location>
        <begin position="7"/>
        <end position="67"/>
    </location>
</feature>
<dbReference type="AlphaFoldDB" id="A0A926IKZ9"/>
<evidence type="ECO:0000313" key="10">
    <source>
        <dbReference type="EMBL" id="MBC8588840.1"/>
    </source>
</evidence>
<organism evidence="10 11">
    <name type="scientific">Paratissierella segnis</name>
    <dbReference type="NCBI Taxonomy" id="2763679"/>
    <lineage>
        <taxon>Bacteria</taxon>
        <taxon>Bacillati</taxon>
        <taxon>Bacillota</taxon>
        <taxon>Tissierellia</taxon>
        <taxon>Tissierellales</taxon>
        <taxon>Tissierellaceae</taxon>
        <taxon>Paratissierella</taxon>
    </lineage>
</organism>
<dbReference type="Gene3D" id="2.160.20.70">
    <property type="match status" value="1"/>
</dbReference>
<comment type="subunit">
    <text evidence="6 7">Interacts with MinD and FtsZ.</text>
</comment>
<dbReference type="GO" id="GO:0000902">
    <property type="term" value="P:cell morphogenesis"/>
    <property type="evidence" value="ECO:0007669"/>
    <property type="project" value="InterPro"/>
</dbReference>
<keyword evidence="2 7" id="KW-0132">Cell division</keyword>
<dbReference type="Pfam" id="PF05209">
    <property type="entry name" value="MinC_N"/>
    <property type="match status" value="1"/>
</dbReference>
<comment type="caution">
    <text evidence="10">The sequence shown here is derived from an EMBL/GenBank/DDBJ whole genome shotgun (WGS) entry which is preliminary data.</text>
</comment>
<evidence type="ECO:0000256" key="3">
    <source>
        <dbReference type="ARBA" id="ARBA00023210"/>
    </source>
</evidence>
<feature type="domain" description="Septum formation inhibitor MinC C-terminal" evidence="8">
    <location>
        <begin position="111"/>
        <end position="206"/>
    </location>
</feature>
<accession>A0A926IKZ9</accession>
<comment type="function">
    <text evidence="5 7">Cell division inhibitor that blocks the formation of polar Z ring septums. Rapidly oscillates between the poles of the cell to destabilize FtsZ filaments that have formed before they mature into polar Z rings. Prevents FtsZ polymerization.</text>
</comment>
<keyword evidence="3 7" id="KW-0717">Septation</keyword>
<dbReference type="Pfam" id="PF03775">
    <property type="entry name" value="MinC_C"/>
    <property type="match status" value="1"/>
</dbReference>
<gene>
    <name evidence="7 10" type="primary">minC</name>
    <name evidence="10" type="ORF">H8707_11490</name>
</gene>
<dbReference type="HAMAP" id="MF_00267">
    <property type="entry name" value="MinC"/>
    <property type="match status" value="1"/>
</dbReference>
<dbReference type="GO" id="GO:0051302">
    <property type="term" value="P:regulation of cell division"/>
    <property type="evidence" value="ECO:0007669"/>
    <property type="project" value="InterPro"/>
</dbReference>
<dbReference type="InterPro" id="IPR005526">
    <property type="entry name" value="Septum_form_inhib_MinC_C"/>
</dbReference>
<dbReference type="InterPro" id="IPR013033">
    <property type="entry name" value="MinC"/>
</dbReference>
<evidence type="ECO:0000313" key="11">
    <source>
        <dbReference type="Proteomes" id="UP000601171"/>
    </source>
</evidence>
<reference evidence="10" key="1">
    <citation type="submission" date="2020-08" db="EMBL/GenBank/DDBJ databases">
        <title>Genome public.</title>
        <authorList>
            <person name="Liu C."/>
            <person name="Sun Q."/>
        </authorList>
    </citation>
    <scope>NUCLEOTIDE SEQUENCE</scope>
    <source>
        <strain evidence="10">BX21</strain>
    </source>
</reference>
<evidence type="ECO:0000256" key="6">
    <source>
        <dbReference type="ARBA" id="ARBA00046874"/>
    </source>
</evidence>
<dbReference type="PANTHER" id="PTHR34108:SF1">
    <property type="entry name" value="SEPTUM SITE-DETERMINING PROTEIN MINC"/>
    <property type="match status" value="1"/>
</dbReference>
<evidence type="ECO:0000256" key="1">
    <source>
        <dbReference type="ARBA" id="ARBA00006291"/>
    </source>
</evidence>
<sequence length="215" mass="23921">MKRDLVCFKGAAEGVYLDIKGKDFEAIKKELDDKMKNSYKFFEGAKFLGVRCDELTQKQLLEITLILKYKYDFNISKDEILDSLLNVKDNFKGEADCYSKCITDEGKTKFIYGTLRSGQTVEYDGNIVIIGDVNPGAFLKAKGNIIVLGTLRGVAQAGDGGDEKAVVAAYCLLPTQLRIGDIIVRSPDGDMQYKLPEIARIIDGKVLIEPYLPNK</sequence>
<dbReference type="EMBL" id="JACRTG010000028">
    <property type="protein sequence ID" value="MBC8588840.1"/>
    <property type="molecule type" value="Genomic_DNA"/>
</dbReference>
<dbReference type="InterPro" id="IPR036145">
    <property type="entry name" value="MinC_C_sf"/>
</dbReference>
<evidence type="ECO:0000259" key="9">
    <source>
        <dbReference type="Pfam" id="PF05209"/>
    </source>
</evidence>
<protein>
    <recommendedName>
        <fullName evidence="7">Probable septum site-determining protein MinC</fullName>
    </recommendedName>
</protein>
<evidence type="ECO:0000256" key="2">
    <source>
        <dbReference type="ARBA" id="ARBA00022618"/>
    </source>
</evidence>